<dbReference type="InterPro" id="IPR036188">
    <property type="entry name" value="FAD/NAD-bd_sf"/>
</dbReference>
<proteinExistence type="predicted"/>
<protein>
    <submittedName>
        <fullName evidence="1">Uncharacterized protein</fullName>
    </submittedName>
</protein>
<gene>
    <name evidence="1" type="ORF">BZG36_05224</name>
</gene>
<name>A0A261XWS0_9FUNG</name>
<reference evidence="1 2" key="1">
    <citation type="journal article" date="2017" name="Mycologia">
        <title>Bifiguratus adelaidae, gen. et sp. nov., a new member of Mucoromycotina in endophytic and soil-dwelling habitats.</title>
        <authorList>
            <person name="Torres-Cruz T.J."/>
            <person name="Billingsley Tobias T.L."/>
            <person name="Almatruk M."/>
            <person name="Hesse C."/>
            <person name="Kuske C.R."/>
            <person name="Desiro A."/>
            <person name="Benucci G.M."/>
            <person name="Bonito G."/>
            <person name="Stajich J.E."/>
            <person name="Dunlap C."/>
            <person name="Arnold A.E."/>
            <person name="Porras-Alfaro A."/>
        </authorList>
    </citation>
    <scope>NUCLEOTIDE SEQUENCE [LARGE SCALE GENOMIC DNA]</scope>
    <source>
        <strain evidence="1 2">AZ0501</strain>
    </source>
</reference>
<dbReference type="EMBL" id="MVBO01000123">
    <property type="protein sequence ID" value="OZJ02816.1"/>
    <property type="molecule type" value="Genomic_DNA"/>
</dbReference>
<dbReference type="OrthoDB" id="76038at2759"/>
<sequence>MATGSSNIPNIPDWVQEIPLKSYPEDRISHSLDFVVTGSVANGLEADPPNTKILPKELSHAIMTKSKKTRLLVVGGGLTSAQAVNVGVKMGFDQVTLVSRSYLKLRQFDVPLEWMGRFNTLLFAKFWTETNYNVRQQMLRTVRGGGSITPEAKAMLDRLEECEKLRTFLKTKVEKARWSNYGRLWNVELDNGEVLEVDQIWLCTGSILDIEKEKILEPILRKHPIKTISGLPVLTNDLQWNSSLDLFLMSGYSALTLGPVAQNIIGGRLGAERIASVLLNDSEDTVQKMQPIRPRLSTMADVVSNMSNYFSALVDVDV</sequence>
<dbReference type="Proteomes" id="UP000242875">
    <property type="component" value="Unassembled WGS sequence"/>
</dbReference>
<dbReference type="SUPFAM" id="SSF51905">
    <property type="entry name" value="FAD/NAD(P)-binding domain"/>
    <property type="match status" value="1"/>
</dbReference>
<accession>A0A261XWS0</accession>
<organism evidence="1 2">
    <name type="scientific">Bifiguratus adelaidae</name>
    <dbReference type="NCBI Taxonomy" id="1938954"/>
    <lineage>
        <taxon>Eukaryota</taxon>
        <taxon>Fungi</taxon>
        <taxon>Fungi incertae sedis</taxon>
        <taxon>Mucoromycota</taxon>
        <taxon>Mucoromycotina</taxon>
        <taxon>Endogonomycetes</taxon>
        <taxon>Endogonales</taxon>
        <taxon>Endogonales incertae sedis</taxon>
        <taxon>Bifiguratus</taxon>
    </lineage>
</organism>
<comment type="caution">
    <text evidence="1">The sequence shown here is derived from an EMBL/GenBank/DDBJ whole genome shotgun (WGS) entry which is preliminary data.</text>
</comment>
<evidence type="ECO:0000313" key="1">
    <source>
        <dbReference type="EMBL" id="OZJ02816.1"/>
    </source>
</evidence>
<dbReference type="PANTHER" id="PTHR38663">
    <property type="match status" value="1"/>
</dbReference>
<dbReference type="Gene3D" id="3.50.50.60">
    <property type="entry name" value="FAD/NAD(P)-binding domain"/>
    <property type="match status" value="1"/>
</dbReference>
<dbReference type="AlphaFoldDB" id="A0A261XWS0"/>
<keyword evidence="2" id="KW-1185">Reference proteome</keyword>
<dbReference type="PANTHER" id="PTHR38663:SF1">
    <property type="entry name" value="L-ORNITHINE N(5)-MONOOXYGENASE"/>
    <property type="match status" value="1"/>
</dbReference>
<evidence type="ECO:0000313" key="2">
    <source>
        <dbReference type="Proteomes" id="UP000242875"/>
    </source>
</evidence>